<evidence type="ECO:0000256" key="11">
    <source>
        <dbReference type="PIRSR" id="PIRSR605792-51"/>
    </source>
</evidence>
<keyword evidence="6" id="KW-0677">Repeat</keyword>
<evidence type="ECO:0000256" key="10">
    <source>
        <dbReference type="ARBA" id="ARBA00023284"/>
    </source>
</evidence>
<dbReference type="FunFam" id="3.40.30.10:FF:000054">
    <property type="entry name" value="Disulfide-isomerase A3"/>
    <property type="match status" value="1"/>
</dbReference>
<reference evidence="15" key="1">
    <citation type="submission" date="2025-08" db="UniProtKB">
        <authorList>
            <consortium name="Ensembl"/>
        </authorList>
    </citation>
    <scope>IDENTIFICATION</scope>
</reference>
<dbReference type="PANTHER" id="PTHR18929:SF60">
    <property type="entry name" value="PROTEIN DISULFIDE-ISOMERASE"/>
    <property type="match status" value="1"/>
</dbReference>
<feature type="signal peptide" evidence="13">
    <location>
        <begin position="1"/>
        <end position="16"/>
    </location>
</feature>
<evidence type="ECO:0000256" key="4">
    <source>
        <dbReference type="ARBA" id="ARBA00006347"/>
    </source>
</evidence>
<dbReference type="AlphaFoldDB" id="A0A3Q3F5P6"/>
<keyword evidence="5 13" id="KW-0732">Signal</keyword>
<dbReference type="FunFam" id="3.40.30.10:FF:000017">
    <property type="entry name" value="Protein disulfide-isomerase A4"/>
    <property type="match status" value="1"/>
</dbReference>
<dbReference type="RefSeq" id="XP_017288392.1">
    <property type="nucleotide sequence ID" value="XM_017432903.3"/>
</dbReference>
<dbReference type="InterPro" id="IPR017937">
    <property type="entry name" value="Thioredoxin_CS"/>
</dbReference>
<dbReference type="NCBIfam" id="TIGR01130">
    <property type="entry name" value="ER_PDI_fam"/>
    <property type="match status" value="1"/>
</dbReference>
<evidence type="ECO:0000256" key="9">
    <source>
        <dbReference type="ARBA" id="ARBA00023235"/>
    </source>
</evidence>
<dbReference type="PRINTS" id="PR00421">
    <property type="entry name" value="THIOREDOXIN"/>
</dbReference>
<evidence type="ECO:0000256" key="12">
    <source>
        <dbReference type="RuleBase" id="RU004208"/>
    </source>
</evidence>
<dbReference type="OMA" id="QLANKFE"/>
<dbReference type="OrthoDB" id="427280at2759"/>
<evidence type="ECO:0000256" key="7">
    <source>
        <dbReference type="ARBA" id="ARBA00022824"/>
    </source>
</evidence>
<evidence type="ECO:0000256" key="8">
    <source>
        <dbReference type="ARBA" id="ARBA00023157"/>
    </source>
</evidence>
<name>A0A3Q3F5P6_KRYMA</name>
<dbReference type="Pfam" id="PF13848">
    <property type="entry name" value="Thioredoxin_6"/>
    <property type="match status" value="1"/>
</dbReference>
<dbReference type="GO" id="GO:0003756">
    <property type="term" value="F:protein disulfide isomerase activity"/>
    <property type="evidence" value="ECO:0007669"/>
    <property type="project" value="UniProtKB-EC"/>
</dbReference>
<dbReference type="GO" id="GO:0009986">
    <property type="term" value="C:cell surface"/>
    <property type="evidence" value="ECO:0007669"/>
    <property type="project" value="TreeGrafter"/>
</dbReference>
<evidence type="ECO:0000313" key="16">
    <source>
        <dbReference type="Proteomes" id="UP000264800"/>
    </source>
</evidence>
<dbReference type="GO" id="GO:0034976">
    <property type="term" value="P:response to endoplasmic reticulum stress"/>
    <property type="evidence" value="ECO:0007669"/>
    <property type="project" value="TreeGrafter"/>
</dbReference>
<evidence type="ECO:0000256" key="5">
    <source>
        <dbReference type="ARBA" id="ARBA00022729"/>
    </source>
</evidence>
<comment type="similarity">
    <text evidence="4 12">Belongs to the protein disulfide isomerase family.</text>
</comment>
<dbReference type="SUPFAM" id="SSF52833">
    <property type="entry name" value="Thioredoxin-like"/>
    <property type="match status" value="4"/>
</dbReference>
<dbReference type="FunFam" id="3.40.30.10:FF:000077">
    <property type="entry name" value="Protein disulfide-isomerase"/>
    <property type="match status" value="1"/>
</dbReference>
<feature type="domain" description="Thioredoxin" evidence="14">
    <location>
        <begin position="331"/>
        <end position="473"/>
    </location>
</feature>
<organism evidence="15 16">
    <name type="scientific">Kryptolebias marmoratus</name>
    <name type="common">Mangrove killifish</name>
    <name type="synonym">Rivulus marmoratus</name>
    <dbReference type="NCBI Taxonomy" id="37003"/>
    <lineage>
        <taxon>Eukaryota</taxon>
        <taxon>Metazoa</taxon>
        <taxon>Chordata</taxon>
        <taxon>Craniata</taxon>
        <taxon>Vertebrata</taxon>
        <taxon>Euteleostomi</taxon>
        <taxon>Actinopterygii</taxon>
        <taxon>Neopterygii</taxon>
        <taxon>Teleostei</taxon>
        <taxon>Neoteleostei</taxon>
        <taxon>Acanthomorphata</taxon>
        <taxon>Ovalentaria</taxon>
        <taxon>Atherinomorphae</taxon>
        <taxon>Cyprinodontiformes</taxon>
        <taxon>Rivulidae</taxon>
        <taxon>Kryptolebias</taxon>
    </lineage>
</organism>
<dbReference type="CDD" id="cd02995">
    <property type="entry name" value="PDI_a_PDI_a'_C"/>
    <property type="match status" value="1"/>
</dbReference>
<dbReference type="GO" id="GO:0005788">
    <property type="term" value="C:endoplasmic reticulum lumen"/>
    <property type="evidence" value="ECO:0007669"/>
    <property type="project" value="UniProtKB-SubCell"/>
</dbReference>
<dbReference type="GO" id="GO:0006457">
    <property type="term" value="P:protein folding"/>
    <property type="evidence" value="ECO:0007669"/>
    <property type="project" value="TreeGrafter"/>
</dbReference>
<evidence type="ECO:0000256" key="3">
    <source>
        <dbReference type="ARBA" id="ARBA00004319"/>
    </source>
</evidence>
<feature type="domain" description="Thioredoxin" evidence="14">
    <location>
        <begin position="2"/>
        <end position="122"/>
    </location>
</feature>
<evidence type="ECO:0000259" key="14">
    <source>
        <dbReference type="PROSITE" id="PS51352"/>
    </source>
</evidence>
<feature type="disulfide bond" description="Redox-active" evidence="11">
    <location>
        <begin position="46"/>
        <end position="49"/>
    </location>
</feature>
<dbReference type="InterPro" id="IPR005792">
    <property type="entry name" value="Prot_disulphide_isomerase"/>
</dbReference>
<dbReference type="KEGG" id="kmr:108245744"/>
<dbReference type="InterPro" id="IPR036249">
    <property type="entry name" value="Thioredoxin-like_sf"/>
</dbReference>
<dbReference type="Ensembl" id="ENSKMAT00000009006.1">
    <property type="protein sequence ID" value="ENSKMAP00000008872.1"/>
    <property type="gene ID" value="ENSKMAG00000006635.1"/>
</dbReference>
<evidence type="ECO:0000256" key="2">
    <source>
        <dbReference type="ARBA" id="ARBA00004223"/>
    </source>
</evidence>
<dbReference type="Proteomes" id="UP000264800">
    <property type="component" value="Unplaced"/>
</dbReference>
<evidence type="ECO:0000256" key="1">
    <source>
        <dbReference type="ARBA" id="ARBA00001182"/>
    </source>
</evidence>
<dbReference type="Gene3D" id="3.40.30.10">
    <property type="entry name" value="Glutaredoxin"/>
    <property type="match status" value="4"/>
</dbReference>
<dbReference type="CDD" id="cd03073">
    <property type="entry name" value="PDI_b'_ERp72_ERp57"/>
    <property type="match status" value="1"/>
</dbReference>
<comment type="subcellular location">
    <subcellularLocation>
        <location evidence="3">Endoplasmic reticulum lumen</location>
    </subcellularLocation>
    <subcellularLocation>
        <location evidence="2">Melanosome</location>
    </subcellularLocation>
</comment>
<sequence>MLRLIFLAALAGLCLASDVLEFTDDDFETRIGSHDLILVEFFAPWCGHCKRLAPEYEAAATRLKGIVSLAKVDCTANSNTCSKYGVSGYPTLKIFRDGEESGPYDGPRSADGIVSFLKKQAGPASVELKTDADFEKFIADQDASVIGFFTDDRSTAHAEFQKAASALRDNYRFAHTSSEALLKSHSIDEEGVILFRPQRLNNKFEDNSVKFSEEKFTSNKIKRFIQDNIFGICPHMTDDNKDQLRGKDLLVAYYDVDYDKNPKGSNYWRNRVMKVAKSFLDQGKKLNFAIANKNQFNHEVSEFGLDGSSELPLVTIRTAKGDKYVMSEEFSRDGKALERFLQDYFDGNLKRYLKSEAIPENNDGPVKVVVAENFDSIVNDDSKDVLIEFYAPWCGHCKNLEPKYNELGEKLADDPNVVIAKMDATANDVPSPYEVSGFPTIYFSPAGRKSNPKKYEGGREVSDFISYLKKEATNPLVVQKKKKDGDKSEL</sequence>
<evidence type="ECO:0000256" key="6">
    <source>
        <dbReference type="ARBA" id="ARBA00022737"/>
    </source>
</evidence>
<feature type="disulfide bond" description="Redox-active" evidence="11">
    <location>
        <begin position="394"/>
        <end position="397"/>
    </location>
</feature>
<keyword evidence="7" id="KW-0256">Endoplasmic reticulum</keyword>
<dbReference type="GeneTree" id="ENSGT00940000155425"/>
<keyword evidence="8 11" id="KW-1015">Disulfide bond</keyword>
<feature type="chain" id="PRO_5018378603" description="Protein disulfide-isomerase" evidence="13">
    <location>
        <begin position="17"/>
        <end position="490"/>
    </location>
</feature>
<dbReference type="Pfam" id="PF00085">
    <property type="entry name" value="Thioredoxin"/>
    <property type="match status" value="2"/>
</dbReference>
<dbReference type="PROSITE" id="PS51352">
    <property type="entry name" value="THIOREDOXIN_2"/>
    <property type="match status" value="2"/>
</dbReference>
<dbReference type="STRING" id="37003.ENSKMAP00000008872"/>
<comment type="catalytic activity">
    <reaction evidence="1 13">
        <text>Catalyzes the rearrangement of -S-S- bonds in proteins.</text>
        <dbReference type="EC" id="5.3.4.1"/>
    </reaction>
</comment>
<keyword evidence="9 13" id="KW-0413">Isomerase</keyword>
<dbReference type="GeneID" id="108245744"/>
<reference evidence="15" key="2">
    <citation type="submission" date="2025-09" db="UniProtKB">
        <authorList>
            <consortium name="Ensembl"/>
        </authorList>
    </citation>
    <scope>IDENTIFICATION</scope>
</reference>
<evidence type="ECO:0000256" key="13">
    <source>
        <dbReference type="RuleBase" id="RU361130"/>
    </source>
</evidence>
<evidence type="ECO:0000313" key="15">
    <source>
        <dbReference type="Ensembl" id="ENSKMAP00000008872.1"/>
    </source>
</evidence>
<dbReference type="PROSITE" id="PS00194">
    <property type="entry name" value="THIOREDOXIN_1"/>
    <property type="match status" value="2"/>
</dbReference>
<keyword evidence="10 11" id="KW-0676">Redox-active center</keyword>
<proteinExistence type="inferred from homology"/>
<dbReference type="InterPro" id="IPR005788">
    <property type="entry name" value="PDI_thioredoxin-like_dom"/>
</dbReference>
<dbReference type="CTD" id="2923"/>
<dbReference type="EC" id="5.3.4.1" evidence="13"/>
<keyword evidence="16" id="KW-1185">Reference proteome</keyword>
<accession>A0A3Q3F5P6</accession>
<dbReference type="GO" id="GO:0042470">
    <property type="term" value="C:melanosome"/>
    <property type="evidence" value="ECO:0007669"/>
    <property type="project" value="UniProtKB-SubCell"/>
</dbReference>
<dbReference type="FunFam" id="3.40.30.10:FF:000045">
    <property type="entry name" value="Disulfide-isomerase A3"/>
    <property type="match status" value="1"/>
</dbReference>
<dbReference type="NCBIfam" id="TIGR01126">
    <property type="entry name" value="pdi_dom"/>
    <property type="match status" value="2"/>
</dbReference>
<dbReference type="InterPro" id="IPR013766">
    <property type="entry name" value="Thioredoxin_domain"/>
</dbReference>
<protein>
    <recommendedName>
        <fullName evidence="13">Protein disulfide-isomerase</fullName>
        <ecNumber evidence="13">5.3.4.1</ecNumber>
    </recommendedName>
</protein>
<dbReference type="PANTHER" id="PTHR18929">
    <property type="entry name" value="PROTEIN DISULFIDE ISOMERASE"/>
    <property type="match status" value="1"/>
</dbReference>